<feature type="region of interest" description="Disordered" evidence="1">
    <location>
        <begin position="426"/>
        <end position="445"/>
    </location>
</feature>
<proteinExistence type="predicted"/>
<feature type="region of interest" description="Disordered" evidence="1">
    <location>
        <begin position="654"/>
        <end position="690"/>
    </location>
</feature>
<feature type="compositionally biased region" description="Basic and acidic residues" evidence="1">
    <location>
        <begin position="976"/>
        <end position="985"/>
    </location>
</feature>
<keyword evidence="3" id="KW-1185">Reference proteome</keyword>
<feature type="compositionally biased region" description="Polar residues" evidence="1">
    <location>
        <begin position="31"/>
        <end position="42"/>
    </location>
</feature>
<dbReference type="Proteomes" id="UP000827284">
    <property type="component" value="Unassembled WGS sequence"/>
</dbReference>
<dbReference type="OrthoDB" id="6159439at2759"/>
<feature type="compositionally biased region" description="Polar residues" evidence="1">
    <location>
        <begin position="66"/>
        <end position="76"/>
    </location>
</feature>
<feature type="region of interest" description="Disordered" evidence="1">
    <location>
        <begin position="584"/>
        <end position="603"/>
    </location>
</feature>
<gene>
    <name evidence="2" type="ORF">EMPS_04178</name>
</gene>
<dbReference type="EMBL" id="BQFW01000006">
    <property type="protein sequence ID" value="GJJ71821.1"/>
    <property type="molecule type" value="Genomic_DNA"/>
</dbReference>
<feature type="region of interest" description="Disordered" evidence="1">
    <location>
        <begin position="960"/>
        <end position="1025"/>
    </location>
</feature>
<reference evidence="2" key="1">
    <citation type="submission" date="2021-11" db="EMBL/GenBank/DDBJ databases">
        <authorList>
            <person name="Herlambang A."/>
            <person name="Guo Y."/>
            <person name="Takashima Y."/>
            <person name="Nishizawa T."/>
        </authorList>
    </citation>
    <scope>NUCLEOTIDE SEQUENCE</scope>
    <source>
        <strain evidence="2">E1425</strain>
    </source>
</reference>
<feature type="compositionally biased region" description="Low complexity" evidence="1">
    <location>
        <begin position="14"/>
        <end position="30"/>
    </location>
</feature>
<feature type="region of interest" description="Disordered" evidence="1">
    <location>
        <begin position="462"/>
        <end position="490"/>
    </location>
</feature>
<feature type="compositionally biased region" description="Low complexity" evidence="1">
    <location>
        <begin position="77"/>
        <end position="92"/>
    </location>
</feature>
<evidence type="ECO:0000313" key="2">
    <source>
        <dbReference type="EMBL" id="GJJ71821.1"/>
    </source>
</evidence>
<protein>
    <submittedName>
        <fullName evidence="2">Uncharacterized protein</fullName>
    </submittedName>
</protein>
<dbReference type="AlphaFoldDB" id="A0A9P3H853"/>
<feature type="region of interest" description="Disordered" evidence="1">
    <location>
        <begin position="1"/>
        <end position="108"/>
    </location>
</feature>
<feature type="compositionally biased region" description="Low complexity" evidence="1">
    <location>
        <begin position="429"/>
        <end position="443"/>
    </location>
</feature>
<evidence type="ECO:0000256" key="1">
    <source>
        <dbReference type="SAM" id="MobiDB-lite"/>
    </source>
</evidence>
<evidence type="ECO:0000313" key="3">
    <source>
        <dbReference type="Proteomes" id="UP000827284"/>
    </source>
</evidence>
<feature type="compositionally biased region" description="Low complexity" evidence="1">
    <location>
        <begin position="163"/>
        <end position="177"/>
    </location>
</feature>
<feature type="compositionally biased region" description="Low complexity" evidence="1">
    <location>
        <begin position="185"/>
        <end position="200"/>
    </location>
</feature>
<sequence>MTQPPSSYFACPVPASASSPFSSSSSSAASLQQGLPSPTSPALSVLDIPPTSTSPSTMDHTPEPTAANSTNPISVVSTNPISPSSLSPSTSLKGRRSPSPLPLPRCYSDPDIHTVAVPGRVARSGEQCSQQSAMMVPSTTSTSSTIVSPSQLAVSAAIPVFDSNSTPGRSRTPSSTSTPPPSPPLAATASSSSPSTRPQSNGVSEEPSGISSMVSAAAAAAAAASYTSQELAIAYSMVTSTQQNEAQELEDDNHRTKALFSLDEEQKEFTTDMYIAMRNRIFELEAKTVNYAPFNRTSFKRPADRLAPLDEYHYSVPLSNTPGHFAGTDLSRPSKRSAYHHISHHHPPHPEHPHYAGVVNSGSMRTGVRPSASYPSWYSPEAFFSHHRSQNPPYTARHPQTIEREREQHHRASRTQHPIASTLMDTEGHVSGSRVSSTSVGHSPRVQRLPVAPAQPPAIQPRPILPNGDAPIHASTGRTSPPSHSHKQPAIVESVESANAAAAAAVAAAQQRQSFHQRQHRAQQQAQSDYSRSYHLQKHMRMMDQKRAALLAQQQQHQQQQQQQHQQQQQQLHHQSPAFKPIQRHYQSHQQMYSSSTKSEALQPQIGTSPLHIMSPPQQHQQRLKQYQQQRQLLFQQQQARQLLYLRQRGLSSKSAASNGTGSLKHLASPTLSLRTSSSSPSPSVDSTSKKKKKWPVECFNCMALDSLTWRPRTSDSLSSFPISDGSSAMPSPSSRLASIEGRYLCTACLQYLQAHGHCRPVPPFSVNFLKKIHCRFKKELQIVRFQGWQDAQVLEIEDHISAQNFQLLSEGLGGASVISEAAVDQVDGTKRNTISSSTTEGHEDKVVIKIEDSDDEDSSLTAKTALNSPARMKNKDIKSTFQSEAAVGDFFGHRWKTEPMVGYTLVHFGGTDRTRMVPMNPTVPSLTVTFQPESESITFAFRVLVNGLCLLSTGGGPPALHMPEMTGESDDSDHDESPPKEKSRSPPAESSADTDGKVHGSSSPSHFTKETKTSKAPEPTVNSE</sequence>
<feature type="region of interest" description="Disordered" evidence="1">
    <location>
        <begin position="548"/>
        <end position="576"/>
    </location>
</feature>
<reference evidence="2" key="2">
    <citation type="journal article" date="2022" name="Microbiol. Resour. Announc.">
        <title>Whole-Genome Sequence of Entomortierella parvispora E1425, a Mucoromycotan Fungus Associated with Burkholderiaceae-Related Endosymbiotic Bacteria.</title>
        <authorList>
            <person name="Herlambang A."/>
            <person name="Guo Y."/>
            <person name="Takashima Y."/>
            <person name="Narisawa K."/>
            <person name="Ohta H."/>
            <person name="Nishizawa T."/>
        </authorList>
    </citation>
    <scope>NUCLEOTIDE SEQUENCE</scope>
    <source>
        <strain evidence="2">E1425</strain>
    </source>
</reference>
<accession>A0A9P3H853</accession>
<name>A0A9P3H853_9FUNG</name>
<feature type="compositionally biased region" description="Polar residues" evidence="1">
    <location>
        <begin position="50"/>
        <end position="59"/>
    </location>
</feature>
<organism evidence="2 3">
    <name type="scientific">Entomortierella parvispora</name>
    <dbReference type="NCBI Taxonomy" id="205924"/>
    <lineage>
        <taxon>Eukaryota</taxon>
        <taxon>Fungi</taxon>
        <taxon>Fungi incertae sedis</taxon>
        <taxon>Mucoromycota</taxon>
        <taxon>Mortierellomycotina</taxon>
        <taxon>Mortierellomycetes</taxon>
        <taxon>Mortierellales</taxon>
        <taxon>Mortierellaceae</taxon>
        <taxon>Entomortierella</taxon>
    </lineage>
</organism>
<feature type="compositionally biased region" description="Low complexity" evidence="1">
    <location>
        <begin position="548"/>
        <end position="575"/>
    </location>
</feature>
<feature type="region of interest" description="Disordered" evidence="1">
    <location>
        <begin position="509"/>
        <end position="533"/>
    </location>
</feature>
<feature type="compositionally biased region" description="Low complexity" evidence="1">
    <location>
        <begin position="667"/>
        <end position="687"/>
    </location>
</feature>
<feature type="region of interest" description="Disordered" evidence="1">
    <location>
        <begin position="160"/>
        <end position="208"/>
    </location>
</feature>
<comment type="caution">
    <text evidence="2">The sequence shown here is derived from an EMBL/GenBank/DDBJ whole genome shotgun (WGS) entry which is preliminary data.</text>
</comment>
<dbReference type="PANTHER" id="PTHR24216">
    <property type="entry name" value="PAXILLIN-RELATED"/>
    <property type="match status" value="1"/>
</dbReference>
<dbReference type="PANTHER" id="PTHR24216:SF65">
    <property type="entry name" value="PAXILLIN-LIKE PROTEIN 1"/>
    <property type="match status" value="1"/>
</dbReference>
<feature type="region of interest" description="Disordered" evidence="1">
    <location>
        <begin position="120"/>
        <end position="144"/>
    </location>
</feature>